<dbReference type="AlphaFoldDB" id="A0A2H0N4W9"/>
<dbReference type="NCBIfam" id="TIGR00231">
    <property type="entry name" value="small_GTP"/>
    <property type="match status" value="1"/>
</dbReference>
<sequence length="678" mass="75769">MNITELARKLRINTKELLEILPEHGFDIGKKAIKIDDRVADQVMRKWRYIKRELEKKQAQEFEERKLKERELRKQMGKTVSVPNFITVKDFAAKLEMSVTQIITELMKNGILANQNQDIDYDTASIIAEELGFTTQKEENKVDIEKEVAISQEVEQVLAQAKDLQVRPPVVVVMGHVDHGKTSLLDTVRKAHIIDTESGGITQHIGAYQTIWKDPKTQAERLMTFIDTPGHEAFTVMRSRGATIADIAILVVAADDGVKPQTEEVIQIIKAAKLPFVVAINKIDKENIDIQRVKTELSQKNIISEEWGGDVPMVEISAKNNINIDKLLDVLLLVADMNEDSIKADPTLPVVGTVIESHTDKHMGPVATVLIQAGTLKKGDPLIMNNEVYGKVRAMRDYLGKNMDLAGPSVPAQIIGFKVAPEVGDILDLSKESTAQMIDVKQKQSEMTSAYRQPHIDIQNQDEDSEEKKKTLNLVIKADVLGSLEAIIGSLERLKHDEVGVRIIGKGLGNINESDLQKVEAMGGTLIGFHVKPTPSAEVSINEKSLEYKNFEVIYHLMDWVKDELEKLLSTEKIVEEIGTMEVKAVFRTEKKMQILGGVVKDGKILPHSKLRIIRDGQQIDIGKILKCQVGQSKVKELPQGTEGGIQYEGKTRIEVGDILEVYTEESKAKKLELEVTK</sequence>
<dbReference type="SUPFAM" id="SSF52156">
    <property type="entry name" value="Initiation factor IF2/eIF5b, domain 3"/>
    <property type="match status" value="1"/>
</dbReference>
<comment type="similarity">
    <text evidence="1 7 8">Belongs to the TRAFAC class translation factor GTPase superfamily. Classic translation factor GTPase family. IF-2 subfamily.</text>
</comment>
<dbReference type="Pfam" id="PF00009">
    <property type="entry name" value="GTP_EFTU"/>
    <property type="match status" value="1"/>
</dbReference>
<dbReference type="PANTHER" id="PTHR43381:SF4">
    <property type="entry name" value="EUKARYOTIC TRANSLATION INITIATION FACTOR 5B"/>
    <property type="match status" value="1"/>
</dbReference>
<evidence type="ECO:0000256" key="7">
    <source>
        <dbReference type="HAMAP-Rule" id="MF_00100"/>
    </source>
</evidence>
<dbReference type="Pfam" id="PF04760">
    <property type="entry name" value="IF2_N"/>
    <property type="match status" value="1"/>
</dbReference>
<dbReference type="Pfam" id="PF11987">
    <property type="entry name" value="IF-2"/>
    <property type="match status" value="1"/>
</dbReference>
<dbReference type="InterPro" id="IPR053905">
    <property type="entry name" value="EF-G-like_DII"/>
</dbReference>
<keyword evidence="6 7" id="KW-0342">GTP-binding</keyword>
<dbReference type="InterPro" id="IPR044145">
    <property type="entry name" value="IF2_II"/>
</dbReference>
<dbReference type="SUPFAM" id="SSF50447">
    <property type="entry name" value="Translation proteins"/>
    <property type="match status" value="2"/>
</dbReference>
<gene>
    <name evidence="7" type="primary">infB</name>
    <name evidence="10" type="ORF">COV59_01970</name>
</gene>
<comment type="caution">
    <text evidence="10">The sequence shown here is derived from an EMBL/GenBank/DDBJ whole genome shotgun (WGS) entry which is preliminary data.</text>
</comment>
<dbReference type="InterPro" id="IPR015760">
    <property type="entry name" value="TIF_IF2"/>
</dbReference>
<evidence type="ECO:0000256" key="8">
    <source>
        <dbReference type="RuleBase" id="RU000644"/>
    </source>
</evidence>
<comment type="caution">
    <text evidence="7">Lacks conserved residue(s) required for the propagation of feature annotation.</text>
</comment>
<evidence type="ECO:0000256" key="3">
    <source>
        <dbReference type="ARBA" id="ARBA00022540"/>
    </source>
</evidence>
<dbReference type="InterPro" id="IPR006847">
    <property type="entry name" value="IF2_N"/>
</dbReference>
<feature type="binding site" evidence="7">
    <location>
        <begin position="175"/>
        <end position="182"/>
    </location>
    <ligand>
        <name>GTP</name>
        <dbReference type="ChEBI" id="CHEBI:37565"/>
    </ligand>
</feature>
<protein>
    <recommendedName>
        <fullName evidence="2 7">Translation initiation factor IF-2</fullName>
    </recommendedName>
</protein>
<dbReference type="FunFam" id="3.40.50.300:FF:000019">
    <property type="entry name" value="Translation initiation factor IF-2"/>
    <property type="match status" value="1"/>
</dbReference>
<feature type="binding site" evidence="7">
    <location>
        <begin position="227"/>
        <end position="231"/>
    </location>
    <ligand>
        <name>GTP</name>
        <dbReference type="ChEBI" id="CHEBI:37565"/>
    </ligand>
</feature>
<evidence type="ECO:0000256" key="1">
    <source>
        <dbReference type="ARBA" id="ARBA00007733"/>
    </source>
</evidence>
<dbReference type="Pfam" id="PF22042">
    <property type="entry name" value="EF-G_D2"/>
    <property type="match status" value="1"/>
</dbReference>
<dbReference type="GO" id="GO:0003743">
    <property type="term" value="F:translation initiation factor activity"/>
    <property type="evidence" value="ECO:0007669"/>
    <property type="project" value="UniProtKB-UniRule"/>
</dbReference>
<evidence type="ECO:0000256" key="4">
    <source>
        <dbReference type="ARBA" id="ARBA00022741"/>
    </source>
</evidence>
<evidence type="ECO:0000256" key="5">
    <source>
        <dbReference type="ARBA" id="ARBA00022917"/>
    </source>
</evidence>
<name>A0A2H0N4W9_9BACT</name>
<dbReference type="CDD" id="cd03702">
    <property type="entry name" value="IF2_mtIF2_II"/>
    <property type="match status" value="1"/>
</dbReference>
<reference evidence="10 11" key="1">
    <citation type="submission" date="2017-09" db="EMBL/GenBank/DDBJ databases">
        <title>Depth-based differentiation of microbial function through sediment-hosted aquifers and enrichment of novel symbionts in the deep terrestrial subsurface.</title>
        <authorList>
            <person name="Probst A.J."/>
            <person name="Ladd B."/>
            <person name="Jarett J.K."/>
            <person name="Geller-Mcgrath D.E."/>
            <person name="Sieber C.M."/>
            <person name="Emerson J.B."/>
            <person name="Anantharaman K."/>
            <person name="Thomas B.C."/>
            <person name="Malmstrom R."/>
            <person name="Stieglmeier M."/>
            <person name="Klingl A."/>
            <person name="Woyke T."/>
            <person name="Ryan C.M."/>
            <person name="Banfield J.F."/>
        </authorList>
    </citation>
    <scope>NUCLEOTIDE SEQUENCE [LARGE SCALE GENOMIC DNA]</scope>
    <source>
        <strain evidence="10">CG11_big_fil_rev_8_21_14_0_20_39_34</strain>
    </source>
</reference>
<feature type="binding site" evidence="7">
    <location>
        <begin position="281"/>
        <end position="284"/>
    </location>
    <ligand>
        <name>GTP</name>
        <dbReference type="ChEBI" id="CHEBI:37565"/>
    </ligand>
</feature>
<comment type="function">
    <text evidence="7 8">One of the essential components for the initiation of protein synthesis. Protects formylmethionyl-tRNA from spontaneous hydrolysis and promotes its binding to the 30S ribosomal subunits. Also involved in the hydrolysis of GTP during the formation of the 70S ribosomal complex.</text>
</comment>
<dbReference type="Gene3D" id="2.40.30.10">
    <property type="entry name" value="Translation factors"/>
    <property type="match status" value="2"/>
</dbReference>
<evidence type="ECO:0000313" key="11">
    <source>
        <dbReference type="Proteomes" id="UP000229600"/>
    </source>
</evidence>
<dbReference type="SUPFAM" id="SSF52540">
    <property type="entry name" value="P-loop containing nucleoside triphosphate hydrolases"/>
    <property type="match status" value="1"/>
</dbReference>
<dbReference type="PRINTS" id="PR00315">
    <property type="entry name" value="ELONGATNFCT"/>
</dbReference>
<keyword evidence="7" id="KW-0963">Cytoplasm</keyword>
<dbReference type="InterPro" id="IPR009000">
    <property type="entry name" value="Transl_B-barrel_sf"/>
</dbReference>
<organism evidence="10 11">
    <name type="scientific">Candidatus Magasanikbacteria bacterium CG11_big_fil_rev_8_21_14_0_20_39_34</name>
    <dbReference type="NCBI Taxonomy" id="1974653"/>
    <lineage>
        <taxon>Bacteria</taxon>
        <taxon>Candidatus Magasanikiibacteriota</taxon>
    </lineage>
</organism>
<keyword evidence="4 7" id="KW-0547">Nucleotide-binding</keyword>
<dbReference type="InterPro" id="IPR000178">
    <property type="entry name" value="TF_IF2_bacterial-like"/>
</dbReference>
<dbReference type="GO" id="GO:0005525">
    <property type="term" value="F:GTP binding"/>
    <property type="evidence" value="ECO:0007669"/>
    <property type="project" value="UniProtKB-KW"/>
</dbReference>
<dbReference type="Gene3D" id="1.10.10.2480">
    <property type="match status" value="1"/>
</dbReference>
<dbReference type="PROSITE" id="PS51722">
    <property type="entry name" value="G_TR_2"/>
    <property type="match status" value="1"/>
</dbReference>
<feature type="domain" description="Tr-type G" evidence="9">
    <location>
        <begin position="166"/>
        <end position="347"/>
    </location>
</feature>
<proteinExistence type="inferred from homology"/>
<dbReference type="EMBL" id="PCWN01000007">
    <property type="protein sequence ID" value="PIR03931.1"/>
    <property type="molecule type" value="Genomic_DNA"/>
</dbReference>
<evidence type="ECO:0000256" key="2">
    <source>
        <dbReference type="ARBA" id="ARBA00020675"/>
    </source>
</evidence>
<dbReference type="NCBIfam" id="TIGR00487">
    <property type="entry name" value="IF-2"/>
    <property type="match status" value="1"/>
</dbReference>
<accession>A0A2H0N4W9</accession>
<dbReference type="Gene3D" id="3.40.50.300">
    <property type="entry name" value="P-loop containing nucleotide triphosphate hydrolases"/>
    <property type="match status" value="1"/>
</dbReference>
<keyword evidence="5 7" id="KW-0648">Protein biosynthesis</keyword>
<dbReference type="PANTHER" id="PTHR43381">
    <property type="entry name" value="TRANSLATION INITIATION FACTOR IF-2-RELATED"/>
    <property type="match status" value="1"/>
</dbReference>
<evidence type="ECO:0000256" key="6">
    <source>
        <dbReference type="ARBA" id="ARBA00023134"/>
    </source>
</evidence>
<dbReference type="Gene3D" id="3.40.50.10050">
    <property type="entry name" value="Translation initiation factor IF- 2, domain 3"/>
    <property type="match status" value="1"/>
</dbReference>
<dbReference type="GO" id="GO:0003924">
    <property type="term" value="F:GTPase activity"/>
    <property type="evidence" value="ECO:0007669"/>
    <property type="project" value="UniProtKB-UniRule"/>
</dbReference>
<comment type="subcellular location">
    <subcellularLocation>
        <location evidence="7">Cytoplasm</location>
    </subcellularLocation>
</comment>
<keyword evidence="3 7" id="KW-0396">Initiation factor</keyword>
<dbReference type="Proteomes" id="UP000229600">
    <property type="component" value="Unassembled WGS sequence"/>
</dbReference>
<dbReference type="InterPro" id="IPR036925">
    <property type="entry name" value="TIF_IF2_dom3_sf"/>
</dbReference>
<dbReference type="CDD" id="cd01887">
    <property type="entry name" value="IF2_eIF5B"/>
    <property type="match status" value="1"/>
</dbReference>
<dbReference type="InterPro" id="IPR023115">
    <property type="entry name" value="TIF_IF2_dom3"/>
</dbReference>
<dbReference type="HAMAP" id="MF_00100_B">
    <property type="entry name" value="IF_2_B"/>
    <property type="match status" value="1"/>
</dbReference>
<dbReference type="InterPro" id="IPR005225">
    <property type="entry name" value="Small_GTP-bd"/>
</dbReference>
<dbReference type="GO" id="GO:0005737">
    <property type="term" value="C:cytoplasm"/>
    <property type="evidence" value="ECO:0007669"/>
    <property type="project" value="UniProtKB-SubCell"/>
</dbReference>
<dbReference type="InterPro" id="IPR000795">
    <property type="entry name" value="T_Tr_GTP-bd_dom"/>
</dbReference>
<dbReference type="InterPro" id="IPR027417">
    <property type="entry name" value="P-loop_NTPase"/>
</dbReference>
<evidence type="ECO:0000313" key="10">
    <source>
        <dbReference type="EMBL" id="PIR03931.1"/>
    </source>
</evidence>
<evidence type="ECO:0000259" key="9">
    <source>
        <dbReference type="PROSITE" id="PS51722"/>
    </source>
</evidence>
<dbReference type="FunFam" id="3.40.50.10050:FF:000001">
    <property type="entry name" value="Translation initiation factor IF-2"/>
    <property type="match status" value="1"/>
</dbReference>